<sequence length="99" mass="10795">PAAHSLAVPQKTLSNWLIVANSEANDTQPLSILAKNSSIIISHNNHHSITLFPCKYEEVGIKGVALQTIDLWEGISIAISGNAYKKFCRSRPLTATRGR</sequence>
<protein>
    <submittedName>
        <fullName evidence="1">Uncharacterized protein</fullName>
    </submittedName>
</protein>
<proteinExistence type="predicted"/>
<feature type="non-terminal residue" evidence="1">
    <location>
        <position position="1"/>
    </location>
</feature>
<dbReference type="EMBL" id="BARW01037076">
    <property type="protein sequence ID" value="GAJ22538.1"/>
    <property type="molecule type" value="Genomic_DNA"/>
</dbReference>
<reference evidence="1" key="1">
    <citation type="journal article" date="2014" name="Front. Microbiol.">
        <title>High frequency of phylogenetically diverse reductive dehalogenase-homologous genes in deep subseafloor sedimentary metagenomes.</title>
        <authorList>
            <person name="Kawai M."/>
            <person name="Futagami T."/>
            <person name="Toyoda A."/>
            <person name="Takaki Y."/>
            <person name="Nishi S."/>
            <person name="Hori S."/>
            <person name="Arai W."/>
            <person name="Tsubouchi T."/>
            <person name="Morono Y."/>
            <person name="Uchiyama I."/>
            <person name="Ito T."/>
            <person name="Fujiyama A."/>
            <person name="Inagaki F."/>
            <person name="Takami H."/>
        </authorList>
    </citation>
    <scope>NUCLEOTIDE SEQUENCE</scope>
    <source>
        <strain evidence="1">Expedition CK06-06</strain>
    </source>
</reference>
<organism evidence="1">
    <name type="scientific">marine sediment metagenome</name>
    <dbReference type="NCBI Taxonomy" id="412755"/>
    <lineage>
        <taxon>unclassified sequences</taxon>
        <taxon>metagenomes</taxon>
        <taxon>ecological metagenomes</taxon>
    </lineage>
</organism>
<gene>
    <name evidence="1" type="ORF">S12H4_57352</name>
</gene>
<accession>X1UYF8</accession>
<name>X1UYF8_9ZZZZ</name>
<evidence type="ECO:0000313" key="1">
    <source>
        <dbReference type="EMBL" id="GAJ22538.1"/>
    </source>
</evidence>
<dbReference type="AlphaFoldDB" id="X1UYF8"/>
<comment type="caution">
    <text evidence="1">The sequence shown here is derived from an EMBL/GenBank/DDBJ whole genome shotgun (WGS) entry which is preliminary data.</text>
</comment>